<protein>
    <submittedName>
        <fullName evidence="1">Uncharacterized protein</fullName>
    </submittedName>
</protein>
<gene>
    <name evidence="1" type="ORF">PVAG01_07470</name>
</gene>
<comment type="caution">
    <text evidence="1">The sequence shown here is derived from an EMBL/GenBank/DDBJ whole genome shotgun (WGS) entry which is preliminary data.</text>
</comment>
<proteinExistence type="predicted"/>
<name>A0ABR4PCL4_9HELO</name>
<keyword evidence="2" id="KW-1185">Reference proteome</keyword>
<dbReference type="Proteomes" id="UP001629113">
    <property type="component" value="Unassembled WGS sequence"/>
</dbReference>
<evidence type="ECO:0000313" key="2">
    <source>
        <dbReference type="Proteomes" id="UP001629113"/>
    </source>
</evidence>
<organism evidence="1 2">
    <name type="scientific">Phlyctema vagabunda</name>
    <dbReference type="NCBI Taxonomy" id="108571"/>
    <lineage>
        <taxon>Eukaryota</taxon>
        <taxon>Fungi</taxon>
        <taxon>Dikarya</taxon>
        <taxon>Ascomycota</taxon>
        <taxon>Pezizomycotina</taxon>
        <taxon>Leotiomycetes</taxon>
        <taxon>Helotiales</taxon>
        <taxon>Dermateaceae</taxon>
        <taxon>Phlyctema</taxon>
    </lineage>
</organism>
<sequence>MRVMRLGFTDIAMRIRLVCLSTSNAMLWISHSNF</sequence>
<reference evidence="1 2" key="1">
    <citation type="submission" date="2024-06" db="EMBL/GenBank/DDBJ databases">
        <title>Complete genome of Phlyctema vagabunda strain 19-DSS-EL-015.</title>
        <authorList>
            <person name="Fiorenzani C."/>
        </authorList>
    </citation>
    <scope>NUCLEOTIDE SEQUENCE [LARGE SCALE GENOMIC DNA]</scope>
    <source>
        <strain evidence="1 2">19-DSS-EL-015</strain>
    </source>
</reference>
<dbReference type="EMBL" id="JBFCZG010000006">
    <property type="protein sequence ID" value="KAL3421025.1"/>
    <property type="molecule type" value="Genomic_DNA"/>
</dbReference>
<accession>A0ABR4PCL4</accession>
<evidence type="ECO:0000313" key="1">
    <source>
        <dbReference type="EMBL" id="KAL3421025.1"/>
    </source>
</evidence>